<evidence type="ECO:0000313" key="2">
    <source>
        <dbReference type="EMBL" id="MPC09743.1"/>
    </source>
</evidence>
<organism evidence="2 3">
    <name type="scientific">Portunus trituberculatus</name>
    <name type="common">Swimming crab</name>
    <name type="synonym">Neptunus trituberculatus</name>
    <dbReference type="NCBI Taxonomy" id="210409"/>
    <lineage>
        <taxon>Eukaryota</taxon>
        <taxon>Metazoa</taxon>
        <taxon>Ecdysozoa</taxon>
        <taxon>Arthropoda</taxon>
        <taxon>Crustacea</taxon>
        <taxon>Multicrustacea</taxon>
        <taxon>Malacostraca</taxon>
        <taxon>Eumalacostraca</taxon>
        <taxon>Eucarida</taxon>
        <taxon>Decapoda</taxon>
        <taxon>Pleocyemata</taxon>
        <taxon>Brachyura</taxon>
        <taxon>Eubrachyura</taxon>
        <taxon>Portunoidea</taxon>
        <taxon>Portunidae</taxon>
        <taxon>Portuninae</taxon>
        <taxon>Portunus</taxon>
    </lineage>
</organism>
<keyword evidence="3" id="KW-1185">Reference proteome</keyword>
<gene>
    <name evidence="2" type="ORF">E2C01_002362</name>
</gene>
<reference evidence="2 3" key="1">
    <citation type="submission" date="2019-05" db="EMBL/GenBank/DDBJ databases">
        <title>Another draft genome of Portunus trituberculatus and its Hox gene families provides insights of decapod evolution.</title>
        <authorList>
            <person name="Jeong J.-H."/>
            <person name="Song I."/>
            <person name="Kim S."/>
            <person name="Choi T."/>
            <person name="Kim D."/>
            <person name="Ryu S."/>
            <person name="Kim W."/>
        </authorList>
    </citation>
    <scope>NUCLEOTIDE SEQUENCE [LARGE SCALE GENOMIC DNA]</scope>
    <source>
        <tissue evidence="2">Muscle</tissue>
    </source>
</reference>
<feature type="compositionally biased region" description="Low complexity" evidence="1">
    <location>
        <begin position="17"/>
        <end position="30"/>
    </location>
</feature>
<feature type="region of interest" description="Disordered" evidence="1">
    <location>
        <begin position="1"/>
        <end position="30"/>
    </location>
</feature>
<evidence type="ECO:0000313" key="3">
    <source>
        <dbReference type="Proteomes" id="UP000324222"/>
    </source>
</evidence>
<protein>
    <submittedName>
        <fullName evidence="2">Uncharacterized protein</fullName>
    </submittedName>
</protein>
<sequence length="144" mass="14938">MTGGGISDRISERSRQPHLSSPSLRSLHSPPLSHHRIAGYLDVVSTVSLPCTALNRVLASSQTALGSVSAGNIGRKCGSAGRRSKRRPEGGEGPGQDKGLLVYPAGASLTTSSNPSNGPPGASVTAFQGDCWLSLGRRRLVRPL</sequence>
<comment type="caution">
    <text evidence="2">The sequence shown here is derived from an EMBL/GenBank/DDBJ whole genome shotgun (WGS) entry which is preliminary data.</text>
</comment>
<accession>A0A5B7CQI4</accession>
<proteinExistence type="predicted"/>
<dbReference type="EMBL" id="VSRR010000083">
    <property type="protein sequence ID" value="MPC09743.1"/>
    <property type="molecule type" value="Genomic_DNA"/>
</dbReference>
<dbReference type="Proteomes" id="UP000324222">
    <property type="component" value="Unassembled WGS sequence"/>
</dbReference>
<name>A0A5B7CQI4_PORTR</name>
<feature type="region of interest" description="Disordered" evidence="1">
    <location>
        <begin position="69"/>
        <end position="101"/>
    </location>
</feature>
<evidence type="ECO:0000256" key="1">
    <source>
        <dbReference type="SAM" id="MobiDB-lite"/>
    </source>
</evidence>
<dbReference type="AlphaFoldDB" id="A0A5B7CQI4"/>